<feature type="compositionally biased region" description="Polar residues" evidence="1">
    <location>
        <begin position="130"/>
        <end position="140"/>
    </location>
</feature>
<gene>
    <name evidence="2" type="ORF">BGZ80_000854</name>
</gene>
<organism evidence="2 3">
    <name type="scientific">Entomortierella chlamydospora</name>
    <dbReference type="NCBI Taxonomy" id="101097"/>
    <lineage>
        <taxon>Eukaryota</taxon>
        <taxon>Fungi</taxon>
        <taxon>Fungi incertae sedis</taxon>
        <taxon>Mucoromycota</taxon>
        <taxon>Mortierellomycotina</taxon>
        <taxon>Mortierellomycetes</taxon>
        <taxon>Mortierellales</taxon>
        <taxon>Mortierellaceae</taxon>
        <taxon>Entomortierella</taxon>
    </lineage>
</organism>
<reference evidence="2" key="1">
    <citation type="journal article" date="2020" name="Fungal Divers.">
        <title>Resolving the Mortierellaceae phylogeny through synthesis of multi-gene phylogenetics and phylogenomics.</title>
        <authorList>
            <person name="Vandepol N."/>
            <person name="Liber J."/>
            <person name="Desiro A."/>
            <person name="Na H."/>
            <person name="Kennedy M."/>
            <person name="Barry K."/>
            <person name="Grigoriev I.V."/>
            <person name="Miller A.N."/>
            <person name="O'Donnell K."/>
            <person name="Stajich J.E."/>
            <person name="Bonito G."/>
        </authorList>
    </citation>
    <scope>NUCLEOTIDE SEQUENCE</scope>
    <source>
        <strain evidence="2">NRRL 2769</strain>
    </source>
</reference>
<feature type="region of interest" description="Disordered" evidence="1">
    <location>
        <begin position="30"/>
        <end position="189"/>
    </location>
</feature>
<name>A0A9P6MSG9_9FUNG</name>
<accession>A0A9P6MSG9</accession>
<sequence>MSSLGSIDKMNEEELEKLREGMREILLGLDINNISDSEDDLGEEGEVVEEEEEEEDIYDDDEWDEPLVNMSNIGDQDDNSEELYSEDICNEEPYNGEVQVNEEPHDEEEQANGDDSGIGTSEVPSEDQQDQLSDGVSVQTPDDKPPVTEAKKKKKKKKNKKKRGYPDADDDEADINGLVPPIADNPYDLSTSEDSRFRLAMDNFRSERYFNSYSNQILETYFTYGGMGTHSNVETDTNADGSLIDFEVDFVYLVSSFLSSHIFEASIWYDEKYFQLSPKVLAAFLKYIRDRKVIPEHQDSIDGAIEITEIAKEEVPNCRTFNSMMPDDIATTCSVLFLPEYLDYQLPENSVSLMEQILKVRSPAEVEVTRKEFQYARVLRITVIEGPNGSAGIAKLELVDMREDEGTTLGGGLFPEGRGRGIYVSSEAAEKLKIGTVIWGTFYMLSNEVIFARPLVALPSFYVEQDEEEDEEEDND</sequence>
<feature type="compositionally biased region" description="Acidic residues" evidence="1">
    <location>
        <begin position="75"/>
        <end position="90"/>
    </location>
</feature>
<dbReference type="GO" id="GO:0031047">
    <property type="term" value="P:regulatory ncRNA-mediated gene silencing"/>
    <property type="evidence" value="ECO:0007669"/>
    <property type="project" value="InterPro"/>
</dbReference>
<proteinExistence type="predicted"/>
<feature type="compositionally biased region" description="Basic residues" evidence="1">
    <location>
        <begin position="151"/>
        <end position="163"/>
    </location>
</feature>
<keyword evidence="3" id="KW-1185">Reference proteome</keyword>
<feature type="compositionally biased region" description="Acidic residues" evidence="1">
    <location>
        <begin position="36"/>
        <end position="65"/>
    </location>
</feature>
<dbReference type="AlphaFoldDB" id="A0A9P6MSG9"/>
<dbReference type="InterPro" id="IPR018606">
    <property type="entry name" value="Arb1"/>
</dbReference>
<dbReference type="EMBL" id="JAAAID010001189">
    <property type="protein sequence ID" value="KAG0011198.1"/>
    <property type="molecule type" value="Genomic_DNA"/>
</dbReference>
<dbReference type="GO" id="GO:0033167">
    <property type="term" value="C:ARC complex"/>
    <property type="evidence" value="ECO:0007669"/>
    <property type="project" value="InterPro"/>
</dbReference>
<dbReference type="Proteomes" id="UP000703661">
    <property type="component" value="Unassembled WGS sequence"/>
</dbReference>
<evidence type="ECO:0000256" key="1">
    <source>
        <dbReference type="SAM" id="MobiDB-lite"/>
    </source>
</evidence>
<dbReference type="OrthoDB" id="435402at2759"/>
<evidence type="ECO:0000313" key="3">
    <source>
        <dbReference type="Proteomes" id="UP000703661"/>
    </source>
</evidence>
<protein>
    <submittedName>
        <fullName evidence="2">Uncharacterized protein</fullName>
    </submittedName>
</protein>
<evidence type="ECO:0000313" key="2">
    <source>
        <dbReference type="EMBL" id="KAG0011198.1"/>
    </source>
</evidence>
<feature type="compositionally biased region" description="Basic and acidic residues" evidence="1">
    <location>
        <begin position="141"/>
        <end position="150"/>
    </location>
</feature>
<comment type="caution">
    <text evidence="2">The sequence shown here is derived from an EMBL/GenBank/DDBJ whole genome shotgun (WGS) entry which is preliminary data.</text>
</comment>
<dbReference type="Pfam" id="PF09692">
    <property type="entry name" value="Arb1"/>
    <property type="match status" value="1"/>
</dbReference>